<dbReference type="AlphaFoldDB" id="A0A5B2TGX4"/>
<keyword evidence="2" id="KW-1185">Reference proteome</keyword>
<name>A0A5B2TGX4_9PROT</name>
<proteinExistence type="predicted"/>
<accession>A0A5B2TGX4</accession>
<evidence type="ECO:0000313" key="2">
    <source>
        <dbReference type="Proteomes" id="UP000322110"/>
    </source>
</evidence>
<reference evidence="1 2" key="1">
    <citation type="journal article" date="2015" name="Int. J. Syst. Evol. Microbiol.">
        <title>Roseomonas oryzae sp. nov., isolated from paddy rhizosphere soil.</title>
        <authorList>
            <person name="Ramaprasad E.V."/>
            <person name="Sasikala Ch."/>
            <person name="Ramana Ch.V."/>
        </authorList>
    </citation>
    <scope>NUCLEOTIDE SEQUENCE [LARGE SCALE GENOMIC DNA]</scope>
    <source>
        <strain evidence="1 2">KCTC 42542</strain>
    </source>
</reference>
<dbReference type="Proteomes" id="UP000322110">
    <property type="component" value="Unassembled WGS sequence"/>
</dbReference>
<gene>
    <name evidence="1" type="ORF">F0Q34_06600</name>
</gene>
<evidence type="ECO:0000313" key="1">
    <source>
        <dbReference type="EMBL" id="KAA2213732.1"/>
    </source>
</evidence>
<dbReference type="OrthoDB" id="7283991at2"/>
<sequence length="128" mass="13264">MSSLMVWSLDARIPVRLLDMPDAPPRAGSEALSGAVLLAEDGAALPPGAARVEHFAAPPAGAHPAGCACCQPRNPVAIALDRLFLARARGQAPWFTEVLAIARSEAGRDAIAAALQGDSVTRARFRTG</sequence>
<dbReference type="EMBL" id="VUKA01000002">
    <property type="protein sequence ID" value="KAA2213732.1"/>
    <property type="molecule type" value="Genomic_DNA"/>
</dbReference>
<organism evidence="1 2">
    <name type="scientific">Teichococcus oryzae</name>
    <dbReference type="NCBI Taxonomy" id="1608942"/>
    <lineage>
        <taxon>Bacteria</taxon>
        <taxon>Pseudomonadati</taxon>
        <taxon>Pseudomonadota</taxon>
        <taxon>Alphaproteobacteria</taxon>
        <taxon>Acetobacterales</taxon>
        <taxon>Roseomonadaceae</taxon>
        <taxon>Roseomonas</taxon>
    </lineage>
</organism>
<comment type="caution">
    <text evidence="1">The sequence shown here is derived from an EMBL/GenBank/DDBJ whole genome shotgun (WGS) entry which is preliminary data.</text>
</comment>
<protein>
    <submittedName>
        <fullName evidence="1">Uncharacterized protein</fullName>
    </submittedName>
</protein>